<feature type="transmembrane region" description="Helical" evidence="1">
    <location>
        <begin position="243"/>
        <end position="265"/>
    </location>
</feature>
<dbReference type="InterPro" id="IPR018677">
    <property type="entry name" value="DUF2157"/>
</dbReference>
<feature type="transmembrane region" description="Helical" evidence="1">
    <location>
        <begin position="708"/>
        <end position="728"/>
    </location>
</feature>
<feature type="transmembrane region" description="Helical" evidence="1">
    <location>
        <begin position="403"/>
        <end position="427"/>
    </location>
</feature>
<evidence type="ECO:0000313" key="4">
    <source>
        <dbReference type="EMBL" id="CRY54868.1"/>
    </source>
</evidence>
<accession>A0A0H5LUM9</accession>
<dbReference type="AlphaFoldDB" id="A0A0H5LUM9"/>
<feature type="transmembrane region" description="Helical" evidence="1">
    <location>
        <begin position="329"/>
        <end position="350"/>
    </location>
</feature>
<feature type="transmembrane region" description="Helical" evidence="1">
    <location>
        <begin position="121"/>
        <end position="140"/>
    </location>
</feature>
<feature type="transmembrane region" description="Helical" evidence="1">
    <location>
        <begin position="433"/>
        <end position="453"/>
    </location>
</feature>
<feature type="transmembrane region" description="Helical" evidence="1">
    <location>
        <begin position="516"/>
        <end position="535"/>
    </location>
</feature>
<dbReference type="Pfam" id="PF09925">
    <property type="entry name" value="DUF2157"/>
    <property type="match status" value="1"/>
</dbReference>
<feature type="transmembrane region" description="Helical" evidence="1">
    <location>
        <begin position="681"/>
        <end position="699"/>
    </location>
</feature>
<feature type="transmembrane region" description="Helical" evidence="1">
    <location>
        <begin position="168"/>
        <end position="187"/>
    </location>
</feature>
<keyword evidence="1" id="KW-1133">Transmembrane helix</keyword>
<dbReference type="RefSeq" id="WP_155482766.1">
    <property type="nucleotide sequence ID" value="NZ_CWJI01000003.1"/>
</dbReference>
<dbReference type="Proteomes" id="UP000043316">
    <property type="component" value="Unassembled WGS sequence"/>
</dbReference>
<feature type="transmembrane region" description="Helical" evidence="1">
    <location>
        <begin position="298"/>
        <end position="317"/>
    </location>
</feature>
<name>A0A0H5LUM9_YERIN</name>
<feature type="transmembrane region" description="Helical" evidence="1">
    <location>
        <begin position="199"/>
        <end position="222"/>
    </location>
</feature>
<sequence>MDLSSHKNCVMPSEAAESLCRSLPVLLNSPSTESSRLTSTAYLKILYYCGVRPDLSGWRRFLTLFLTSFGFLALVAGMVFFIAWNWAAMPKMAKFGLVELLIIALTVVVWWRWYDTASQSALLALGLSFGGLFALYGQIYQTGADSWELFRAWTLVLLPLAIIGRRNGLWFCTWVIANLAFQLYYASRIPFFLDNFSSGSFYGLSDITLYLYFAVQACCLIFRETLAEYAQKRDPQSWLVSRWLPRVIAAYLLVTITPPAAASFFAWGGFYAGKIALILWVITLLAGYGYYRYRRPDLCMLTLGVISAMFVGSAFIIRIFDHSWDVDTLFLTGCVIALWLTGGGAMLLHWRRQLYQRHTKDVAPDAMAALLQELRQQQLLNDEQVTEITQVDHSIHLPWYLRAVLAMGGWVAAFIILMLLVLLLYIMGLLDSLSGVTLLVPSLIIAALAARLLRARGVGKQHIGLAWAIAATCGLCFSVYLLTNPDWDSNIFIDSLWCLPVLAVMAIVMPSRPYRFMAVTAFVFILVLSSGYLISAHFTSSITTIAIPLLVAAIQASWIGVITQQDAPHNAIRREVIVSLRHGIPAGLALLCLASIHSNSFDELFWNFSATAYLPLMLGRGIAAGLLLCAAVQAFAFRSPNTVVYLPAAILCGAIALFAPGIGFGLILLLAARYQGSKEDLVISAVFLMLYLIYWYYFLSITLLHKSLLLVVTGVVLLGLALAAKKLLPANSGAHYAN</sequence>
<dbReference type="InterPro" id="IPR025513">
    <property type="entry name" value="DUF4401"/>
</dbReference>
<feature type="domain" description="DUF2157" evidence="2">
    <location>
        <begin position="36"/>
        <end position="170"/>
    </location>
</feature>
<feature type="transmembrane region" description="Helical" evidence="1">
    <location>
        <begin position="61"/>
        <end position="83"/>
    </location>
</feature>
<evidence type="ECO:0000259" key="3">
    <source>
        <dbReference type="Pfam" id="PF14351"/>
    </source>
</evidence>
<feature type="domain" description="DUF4401" evidence="3">
    <location>
        <begin position="398"/>
        <end position="726"/>
    </location>
</feature>
<keyword evidence="1" id="KW-0812">Transmembrane</keyword>
<feature type="transmembrane region" description="Helical" evidence="1">
    <location>
        <begin position="146"/>
        <end position="163"/>
    </location>
</feature>
<feature type="transmembrane region" description="Helical" evidence="1">
    <location>
        <begin position="613"/>
        <end position="637"/>
    </location>
</feature>
<feature type="transmembrane region" description="Helical" evidence="1">
    <location>
        <begin position="583"/>
        <end position="601"/>
    </location>
</feature>
<evidence type="ECO:0000256" key="1">
    <source>
        <dbReference type="SAM" id="Phobius"/>
    </source>
</evidence>
<feature type="transmembrane region" description="Helical" evidence="1">
    <location>
        <begin position="541"/>
        <end position="562"/>
    </location>
</feature>
<evidence type="ECO:0000259" key="2">
    <source>
        <dbReference type="Pfam" id="PF09925"/>
    </source>
</evidence>
<organism evidence="4 5">
    <name type="scientific">Yersinia intermedia</name>
    <dbReference type="NCBI Taxonomy" id="631"/>
    <lineage>
        <taxon>Bacteria</taxon>
        <taxon>Pseudomonadati</taxon>
        <taxon>Pseudomonadota</taxon>
        <taxon>Gammaproteobacteria</taxon>
        <taxon>Enterobacterales</taxon>
        <taxon>Yersiniaceae</taxon>
        <taxon>Yersinia</taxon>
    </lineage>
</organism>
<gene>
    <name evidence="4" type="ORF">ERS008476_01836</name>
</gene>
<feature type="transmembrane region" description="Helical" evidence="1">
    <location>
        <begin position="489"/>
        <end position="509"/>
    </location>
</feature>
<reference evidence="5" key="1">
    <citation type="submission" date="2015-03" db="EMBL/GenBank/DDBJ databases">
        <authorList>
            <consortium name="Pathogen Informatics"/>
        </authorList>
    </citation>
    <scope>NUCLEOTIDE SEQUENCE [LARGE SCALE GENOMIC DNA]</scope>
    <source>
        <strain evidence="5">R148</strain>
    </source>
</reference>
<dbReference type="Pfam" id="PF14351">
    <property type="entry name" value="DUF4401"/>
    <property type="match status" value="1"/>
</dbReference>
<feature type="transmembrane region" description="Helical" evidence="1">
    <location>
        <begin position="271"/>
        <end position="291"/>
    </location>
</feature>
<evidence type="ECO:0000313" key="5">
    <source>
        <dbReference type="Proteomes" id="UP000043316"/>
    </source>
</evidence>
<dbReference type="EMBL" id="CWJI01000003">
    <property type="protein sequence ID" value="CRY54868.1"/>
    <property type="molecule type" value="Genomic_DNA"/>
</dbReference>
<protein>
    <submittedName>
        <fullName evidence="4">Membrane protein</fullName>
    </submittedName>
</protein>
<keyword evidence="1" id="KW-0472">Membrane</keyword>
<feature type="transmembrane region" description="Helical" evidence="1">
    <location>
        <begin position="644"/>
        <end position="669"/>
    </location>
</feature>
<proteinExistence type="predicted"/>
<feature type="transmembrane region" description="Helical" evidence="1">
    <location>
        <begin position="465"/>
        <end position="483"/>
    </location>
</feature>
<feature type="transmembrane region" description="Helical" evidence="1">
    <location>
        <begin position="95"/>
        <end position="114"/>
    </location>
</feature>